<evidence type="ECO:0000313" key="4">
    <source>
        <dbReference type="Proteomes" id="UP000011976"/>
    </source>
</evidence>
<keyword evidence="2" id="KW-0732">Signal</keyword>
<feature type="signal peptide" evidence="2">
    <location>
        <begin position="1"/>
        <end position="25"/>
    </location>
</feature>
<gene>
    <name evidence="3" type="ORF">PANT_25c00038</name>
</gene>
<feature type="chain" id="PRO_5004101031" evidence="2">
    <location>
        <begin position="26"/>
        <end position="734"/>
    </location>
</feature>
<protein>
    <submittedName>
        <fullName evidence="3">Uncharacterized protein</fullName>
    </submittedName>
</protein>
<dbReference type="AlphaFoldDB" id="M9MIR5"/>
<dbReference type="EMBL" id="DF196791">
    <property type="protein sequence ID" value="GAC77227.1"/>
    <property type="molecule type" value="Genomic_DNA"/>
</dbReference>
<proteinExistence type="predicted"/>
<reference evidence="4" key="1">
    <citation type="journal article" date="2013" name="Genome Announc.">
        <title>Genome sequence of the basidiomycetous yeast Pseudozyma antarctica T-34, a producer of the glycolipid biosurfactants mannosylerythritol lipids.</title>
        <authorList>
            <person name="Morita T."/>
            <person name="Koike H."/>
            <person name="Koyama Y."/>
            <person name="Hagiwara H."/>
            <person name="Ito E."/>
            <person name="Fukuoka T."/>
            <person name="Imura T."/>
            <person name="Machida M."/>
            <person name="Kitamoto D."/>
        </authorList>
    </citation>
    <scope>NUCLEOTIDE SEQUENCE [LARGE SCALE GENOMIC DNA]</scope>
    <source>
        <strain evidence="4">T-34</strain>
    </source>
</reference>
<evidence type="ECO:0000256" key="1">
    <source>
        <dbReference type="SAM" id="MobiDB-lite"/>
    </source>
</evidence>
<evidence type="ECO:0000256" key="2">
    <source>
        <dbReference type="SAM" id="SignalP"/>
    </source>
</evidence>
<feature type="region of interest" description="Disordered" evidence="1">
    <location>
        <begin position="328"/>
        <end position="348"/>
    </location>
</feature>
<sequence>MKRRPSALLAVLLLLLLAHAPLGLAASNRAHRQIAFSDPALAASPTSESTDERQWHAHANAALVDDDDPAPVAALRLSHGGLYINQAHAPSLIHRPDHDNASHAFQPHPLVVHMDPALYSTGSASASIGPVRLRTRDQVMLHCGNDVGGIESCEYDDLHPSSRPIESHIEFEQAEALDCRATPLSVAADGAFFLDQRSCPGWNKYWGAVELARSTSPHELLQSFVVTINVAKLPPASATSQYETHRFWIGQLHLEQSRASWPLAGNARDRRPGQDDRTWHPRDVNRIAGAMENPMIPKSSRFTNDRNYGVYVDQSSWTLGVQIKIPLSITNPRDDDDDDDDDDEGNVHANMMLPPEEVFAPVSGQVVWARDYTFRRPPLFGPAAGANDEASFCVMVRDEWSIVYQIFGLDAGTVGVREGDTVLRGDVLGHALREGVSVEPPSTEPPADHAPSKPDDEVSFYPHRYRTLEVRVARPDPKWSEWKHPDESGWQYFHPLHVFTEGNSYRSSITPYGSPTIIYFSKPSVDPLNTPPNAYATSTDFWTPTLQGPTEIIVGFEYFQQTPGDPADGMENLAIYALDVGIRKKRAGEREAARGMECDLGGDTDPSGTDDKDRAYWRTVFEHAKLPNNWTPSVEGGNEYGWRSKLFSHYMPAFSHGRFFPEKITSQFDDKERRLYYSASRTVRGEPKLGGALNVQSIIERDGDEGGRGKYRLVVRARDYWGNVGCLASDVLLA</sequence>
<feature type="region of interest" description="Disordered" evidence="1">
    <location>
        <begin position="436"/>
        <end position="457"/>
    </location>
</feature>
<organism evidence="3 4">
    <name type="scientific">Pseudozyma antarctica (strain T-34)</name>
    <name type="common">Yeast</name>
    <name type="synonym">Candida antarctica</name>
    <dbReference type="NCBI Taxonomy" id="1151754"/>
    <lineage>
        <taxon>Eukaryota</taxon>
        <taxon>Fungi</taxon>
        <taxon>Dikarya</taxon>
        <taxon>Basidiomycota</taxon>
        <taxon>Ustilaginomycotina</taxon>
        <taxon>Ustilaginomycetes</taxon>
        <taxon>Ustilaginales</taxon>
        <taxon>Ustilaginaceae</taxon>
        <taxon>Moesziomyces</taxon>
    </lineage>
</organism>
<dbReference type="OrthoDB" id="2104935at2759"/>
<dbReference type="Proteomes" id="UP000011976">
    <property type="component" value="Unassembled WGS sequence"/>
</dbReference>
<feature type="compositionally biased region" description="Acidic residues" evidence="1">
    <location>
        <begin position="334"/>
        <end position="344"/>
    </location>
</feature>
<feature type="compositionally biased region" description="Basic and acidic residues" evidence="1">
    <location>
        <begin position="446"/>
        <end position="456"/>
    </location>
</feature>
<accession>M9MIR5</accession>
<evidence type="ECO:0000313" key="3">
    <source>
        <dbReference type="EMBL" id="GAC77227.1"/>
    </source>
</evidence>
<name>M9MIR5_PSEA3</name>